<keyword evidence="2" id="KW-1185">Reference proteome</keyword>
<dbReference type="OrthoDB" id="3418622at2"/>
<reference evidence="1 2" key="1">
    <citation type="submission" date="2016-12" db="EMBL/GenBank/DDBJ databases">
        <authorList>
            <person name="Song W.-J."/>
            <person name="Kurnit D.M."/>
        </authorList>
    </citation>
    <scope>NUCLEOTIDE SEQUENCE [LARGE SCALE GENOMIC DNA]</scope>
    <source>
        <strain evidence="1 2">DSM 30827</strain>
    </source>
</reference>
<dbReference type="RefSeq" id="WP_095659796.1">
    <property type="nucleotide sequence ID" value="NZ_CP019688.1"/>
</dbReference>
<proteinExistence type="predicted"/>
<evidence type="ECO:0000313" key="2">
    <source>
        <dbReference type="Proteomes" id="UP000217209"/>
    </source>
</evidence>
<dbReference type="Proteomes" id="UP000217209">
    <property type="component" value="Chromosome"/>
</dbReference>
<name>A0A1Q2HW24_9CORY</name>
<evidence type="ECO:0000313" key="1">
    <source>
        <dbReference type="EMBL" id="AQQ15057.1"/>
    </source>
</evidence>
<accession>A0A1Q2HW24</accession>
<organism evidence="1 2">
    <name type="scientific">Corynebacterium glaucum</name>
    <dbReference type="NCBI Taxonomy" id="187491"/>
    <lineage>
        <taxon>Bacteria</taxon>
        <taxon>Bacillati</taxon>
        <taxon>Actinomycetota</taxon>
        <taxon>Actinomycetes</taxon>
        <taxon>Mycobacteriales</taxon>
        <taxon>Corynebacteriaceae</taxon>
        <taxon>Corynebacterium</taxon>
    </lineage>
</organism>
<dbReference type="KEGG" id="cgv:CGLAU_05430"/>
<gene>
    <name evidence="1" type="ORF">CGLAU_05430</name>
</gene>
<protein>
    <submittedName>
        <fullName evidence="1">Abi-like protein</fullName>
    </submittedName>
</protein>
<dbReference type="EMBL" id="CP019688">
    <property type="protein sequence ID" value="AQQ15057.1"/>
    <property type="molecule type" value="Genomic_DNA"/>
</dbReference>
<dbReference type="AlphaFoldDB" id="A0A1Q2HW24"/>
<sequence>MAEASNSISTEDAWRIRSVLSPPRLSTYEPPSVTAKPGETSVQAAVRLYQWNAEVSAAFWPVINVFEVAVRNAISTVISQVHGQDWAHDPSFINKLPNPTGPVYNPRKDLKRMADLHKTTGKVIPELKMSFWEKMLTKRHDGDFWSLYMNVGFPYLPPGSHQAHRNELRSRYERVRKMRNRLGHHEAIFDSTRFSLHAIFFDMVQVLEWREPEVSDWVMQFELVQQTLTKRPT</sequence>